<dbReference type="InterPro" id="IPR027417">
    <property type="entry name" value="P-loop_NTPase"/>
</dbReference>
<proteinExistence type="inferred from homology"/>
<dbReference type="Proteomes" id="UP000095602">
    <property type="component" value="Unassembled WGS sequence"/>
</dbReference>
<dbReference type="SUPFAM" id="SSF52540">
    <property type="entry name" value="P-loop containing nucleoside triphosphate hydrolases"/>
    <property type="match status" value="1"/>
</dbReference>
<evidence type="ECO:0000256" key="2">
    <source>
        <dbReference type="ARBA" id="ARBA00022448"/>
    </source>
</evidence>
<dbReference type="EMBL" id="CVRQ01000007">
    <property type="protein sequence ID" value="CRL32789.1"/>
    <property type="molecule type" value="Genomic_DNA"/>
</dbReference>
<evidence type="ECO:0000313" key="6">
    <source>
        <dbReference type="Proteomes" id="UP000095602"/>
    </source>
</evidence>
<dbReference type="EMBL" id="CZAJ01000059">
    <property type="protein sequence ID" value="CUP47092.1"/>
    <property type="molecule type" value="Genomic_DNA"/>
</dbReference>
<evidence type="ECO:0000313" key="5">
    <source>
        <dbReference type="Proteomes" id="UP000049472"/>
    </source>
</evidence>
<accession>A0A0M6WAP0</accession>
<reference evidence="3" key="2">
    <citation type="submission" date="2015-05" db="EMBL/GenBank/DDBJ databases">
        <authorList>
            <person name="Wang D.B."/>
            <person name="Wang M."/>
        </authorList>
    </citation>
    <scope>NUCLEOTIDE SEQUENCE [LARGE SCALE GENOMIC DNA]</scope>
    <source>
        <strain evidence="3">T1-815</strain>
    </source>
</reference>
<protein>
    <submittedName>
        <fullName evidence="4">Cytochrome c biogenesis protein CcmA</fullName>
    </submittedName>
</protein>
<dbReference type="PANTHER" id="PTHR43335">
    <property type="entry name" value="ABC TRANSPORTER, ATP-BINDING PROTEIN"/>
    <property type="match status" value="1"/>
</dbReference>
<comment type="similarity">
    <text evidence="1">Belongs to the ABC transporter superfamily.</text>
</comment>
<reference evidence="5" key="1">
    <citation type="submission" date="2015-05" db="EMBL/GenBank/DDBJ databases">
        <authorList>
            <consortium name="Pathogen Informatics"/>
        </authorList>
    </citation>
    <scope>NUCLEOTIDE SEQUENCE [LARGE SCALE GENOMIC DNA]</scope>
    <source>
        <strain evidence="4 6">2789STDY5834884</strain>
        <strain evidence="5">T1-815</strain>
    </source>
</reference>
<evidence type="ECO:0000313" key="3">
    <source>
        <dbReference type="EMBL" id="CRL32789.1"/>
    </source>
</evidence>
<name>A0A0M6WAP0_9FIRM</name>
<dbReference type="Gene3D" id="3.40.50.300">
    <property type="entry name" value="P-loop containing nucleotide triphosphate hydrolases"/>
    <property type="match status" value="1"/>
</dbReference>
<evidence type="ECO:0000256" key="1">
    <source>
        <dbReference type="ARBA" id="ARBA00005417"/>
    </source>
</evidence>
<dbReference type="RefSeq" id="WP_306765727.1">
    <property type="nucleotide sequence ID" value="NZ_CVRQ01000007.1"/>
</dbReference>
<dbReference type="AlphaFoldDB" id="A0A0M6WAP0"/>
<dbReference type="PANTHER" id="PTHR43335:SF4">
    <property type="entry name" value="ABC TRANSPORTER, ATP-BINDING PROTEIN"/>
    <property type="match status" value="1"/>
</dbReference>
<organism evidence="3 5">
    <name type="scientific">Agathobacter rectalis</name>
    <dbReference type="NCBI Taxonomy" id="39491"/>
    <lineage>
        <taxon>Bacteria</taxon>
        <taxon>Bacillati</taxon>
        <taxon>Bacillota</taxon>
        <taxon>Clostridia</taxon>
        <taxon>Lachnospirales</taxon>
        <taxon>Lachnospiraceae</taxon>
        <taxon>Agathobacter</taxon>
    </lineage>
</organism>
<keyword evidence="2" id="KW-0813">Transport</keyword>
<keyword evidence="5" id="KW-1185">Reference proteome</keyword>
<sequence length="83" mass="9291">MSIGSSHIYTICFYIFSKTMLMRIISGLIYPTSGKVRIQGKELGIAAAIMEKPEILILDEPLNALDTNGVELFTKIINEEKEK</sequence>
<evidence type="ECO:0000313" key="4">
    <source>
        <dbReference type="EMBL" id="CUP47092.1"/>
    </source>
</evidence>
<dbReference type="Proteomes" id="UP000049472">
    <property type="component" value="Unassembled WGS sequence"/>
</dbReference>
<gene>
    <name evidence="4" type="ORF">ERS852497_02949</name>
    <name evidence="3" type="ORF">T1815_04451</name>
</gene>